<proteinExistence type="predicted"/>
<name>A0ABR0G0R2_9PEZI</name>
<dbReference type="Proteomes" id="UP001322138">
    <property type="component" value="Unassembled WGS sequence"/>
</dbReference>
<reference evidence="2 3" key="1">
    <citation type="journal article" date="2023" name="bioRxiv">
        <title>High-quality genome assemblies of four members of thePodospora anserinaspecies complex.</title>
        <authorList>
            <person name="Ament-Velasquez S.L."/>
            <person name="Vogan A.A."/>
            <person name="Wallerman O."/>
            <person name="Hartmann F."/>
            <person name="Gautier V."/>
            <person name="Silar P."/>
            <person name="Giraud T."/>
            <person name="Johannesson H."/>
        </authorList>
    </citation>
    <scope>NUCLEOTIDE SEQUENCE [LARGE SCALE GENOMIC DNA]</scope>
    <source>
        <strain evidence="2 3">CBS 112042</strain>
    </source>
</reference>
<organism evidence="2 3">
    <name type="scientific">Podospora bellae-mahoneyi</name>
    <dbReference type="NCBI Taxonomy" id="2093777"/>
    <lineage>
        <taxon>Eukaryota</taxon>
        <taxon>Fungi</taxon>
        <taxon>Dikarya</taxon>
        <taxon>Ascomycota</taxon>
        <taxon>Pezizomycotina</taxon>
        <taxon>Sordariomycetes</taxon>
        <taxon>Sordariomycetidae</taxon>
        <taxon>Sordariales</taxon>
        <taxon>Podosporaceae</taxon>
        <taxon>Podospora</taxon>
    </lineage>
</organism>
<evidence type="ECO:0008006" key="4">
    <source>
        <dbReference type="Google" id="ProtNLM"/>
    </source>
</evidence>
<feature type="chain" id="PRO_5046340930" description="Secreted protein" evidence="1">
    <location>
        <begin position="21"/>
        <end position="60"/>
    </location>
</feature>
<comment type="caution">
    <text evidence="2">The sequence shown here is derived from an EMBL/GenBank/DDBJ whole genome shotgun (WGS) entry which is preliminary data.</text>
</comment>
<feature type="signal peptide" evidence="1">
    <location>
        <begin position="1"/>
        <end position="20"/>
    </location>
</feature>
<dbReference type="EMBL" id="JAFFGZ010000001">
    <property type="protein sequence ID" value="KAK4649318.1"/>
    <property type="molecule type" value="Genomic_DNA"/>
</dbReference>
<dbReference type="RefSeq" id="XP_062738293.1">
    <property type="nucleotide sequence ID" value="XM_062875063.1"/>
</dbReference>
<evidence type="ECO:0000313" key="2">
    <source>
        <dbReference type="EMBL" id="KAK4649318.1"/>
    </source>
</evidence>
<accession>A0ABR0G0R2</accession>
<protein>
    <recommendedName>
        <fullName evidence="4">Secreted protein</fullName>
    </recommendedName>
</protein>
<evidence type="ECO:0000256" key="1">
    <source>
        <dbReference type="SAM" id="SignalP"/>
    </source>
</evidence>
<keyword evidence="3" id="KW-1185">Reference proteome</keyword>
<dbReference type="GeneID" id="87894545"/>
<gene>
    <name evidence="2" type="ORF">QC761_117752</name>
</gene>
<sequence>MMALASCYSGSCLLVTIALAFCLNSPFPKCPDRLRTASHPASDSLHIQYLSDVSCKERAE</sequence>
<keyword evidence="1" id="KW-0732">Signal</keyword>
<evidence type="ECO:0000313" key="3">
    <source>
        <dbReference type="Proteomes" id="UP001322138"/>
    </source>
</evidence>